<comment type="caution">
    <text evidence="11">The sequence shown here is derived from an EMBL/GenBank/DDBJ whole genome shotgun (WGS) entry which is preliminary data.</text>
</comment>
<feature type="region of interest" description="Disordered" evidence="7">
    <location>
        <begin position="649"/>
        <end position="672"/>
    </location>
</feature>
<feature type="transmembrane region" description="Helical" evidence="8">
    <location>
        <begin position="115"/>
        <end position="134"/>
    </location>
</feature>
<dbReference type="InterPro" id="IPR039421">
    <property type="entry name" value="Type_1_exporter"/>
</dbReference>
<dbReference type="SUPFAM" id="SSF52540">
    <property type="entry name" value="P-loop containing nucleoside triphosphate hydrolases"/>
    <property type="match status" value="1"/>
</dbReference>
<keyword evidence="6 8" id="KW-0472">Membrane</keyword>
<dbReference type="GeneID" id="91567334"/>
<dbReference type="PROSITE" id="PS50929">
    <property type="entry name" value="ABC_TM1F"/>
    <property type="match status" value="1"/>
</dbReference>
<dbReference type="InterPro" id="IPR003593">
    <property type="entry name" value="AAA+_ATPase"/>
</dbReference>
<evidence type="ECO:0000256" key="3">
    <source>
        <dbReference type="ARBA" id="ARBA00022741"/>
    </source>
</evidence>
<dbReference type="PROSITE" id="PS50893">
    <property type="entry name" value="ABC_TRANSPORTER_2"/>
    <property type="match status" value="1"/>
</dbReference>
<gene>
    <name evidence="11" type="ORF">JO379_000449</name>
</gene>
<dbReference type="Gene3D" id="1.20.1560.10">
    <property type="entry name" value="ABC transporter type 1, transmembrane domain"/>
    <property type="match status" value="1"/>
</dbReference>
<sequence length="672" mass="73074">MSRRAGNATATAGPGPQEGSPSERLLFGGPLLHDTGWNKHERAYLEMSLWAMALSLPRLVASTVRLAWRADRRALWAVGCAEVLHGVTQAIGLVAVNDVLGAVLATGPIADRLHASVPALIWVAVTSLVGALAMSASTAGTGRLEPKVERVATEMYLERVIRVELEAIEDENFHRLLDTAQYGAAGSRRMIRYCTAVVGALVSFAAAAGVLTVLHPVLLPLLLLMTLPRSWAALRNSRTRYESFQRWAQHARAGRLLSQTLIRTDPAPEIRVHDVGPFLLGHFRSMSESSEAEQTRLARSAARTRLIASALTGLATLVTYLALGGLLLTGVMALSVAGTAVLATRSGAASLTTLVLQVNSLYEEACYVMDLERLCVEARKRAIPVGGLPVPEQPRLIRFEDVTFSYPGDSPDGRPALSGVSLDIPMGKIVALVGENGSGKTTLVKLLAGLYQPGEGTIRWDGQDAGTLDRAELFSRFAMVSQDFHRWPLTARMNIAIGRTDRPLEEERVEAAARYAGARKVVEGMPRGWDTLLSRGYKGGHQISGGQWQKLGLARAHYRDAQILIVDEPTSALDARAELEVFEQIRQLAQAGQTVLLITHRLASVRDADLIHVLENGRLRESGTFRELTDNPPVGIFRDLYEMQRRQFTDEQSAALPGQRKPADAAEKSLEL</sequence>
<evidence type="ECO:0000256" key="1">
    <source>
        <dbReference type="ARBA" id="ARBA00004651"/>
    </source>
</evidence>
<feature type="compositionally biased region" description="Basic and acidic residues" evidence="7">
    <location>
        <begin position="661"/>
        <end position="672"/>
    </location>
</feature>
<evidence type="ECO:0000259" key="9">
    <source>
        <dbReference type="PROSITE" id="PS50893"/>
    </source>
</evidence>
<keyword evidence="4 11" id="KW-0067">ATP-binding</keyword>
<evidence type="ECO:0000256" key="6">
    <source>
        <dbReference type="ARBA" id="ARBA00023136"/>
    </source>
</evidence>
<keyword evidence="3" id="KW-0547">Nucleotide-binding</keyword>
<keyword evidence="5 8" id="KW-1133">Transmembrane helix</keyword>
<evidence type="ECO:0000256" key="8">
    <source>
        <dbReference type="SAM" id="Phobius"/>
    </source>
</evidence>
<proteinExistence type="predicted"/>
<dbReference type="InterPro" id="IPR036640">
    <property type="entry name" value="ABC1_TM_sf"/>
</dbReference>
<feature type="transmembrane region" description="Helical" evidence="8">
    <location>
        <begin position="217"/>
        <end position="234"/>
    </location>
</feature>
<feature type="domain" description="ABC transmembrane type-1" evidence="10">
    <location>
        <begin position="76"/>
        <end position="363"/>
    </location>
</feature>
<evidence type="ECO:0000256" key="2">
    <source>
        <dbReference type="ARBA" id="ARBA00022692"/>
    </source>
</evidence>
<feature type="transmembrane region" description="Helical" evidence="8">
    <location>
        <begin position="306"/>
        <end position="334"/>
    </location>
</feature>
<reference evidence="11 12" key="1">
    <citation type="submission" date="2021-03" db="EMBL/GenBank/DDBJ databases">
        <title>Sequencing the genomes of 1000 actinobacteria strains.</title>
        <authorList>
            <person name="Klenk H.-P."/>
        </authorList>
    </citation>
    <scope>NUCLEOTIDE SEQUENCE [LARGE SCALE GENOMIC DNA]</scope>
    <source>
        <strain evidence="11 12">DSM 41480</strain>
    </source>
</reference>
<evidence type="ECO:0000313" key="11">
    <source>
        <dbReference type="EMBL" id="MBP2400980.1"/>
    </source>
</evidence>
<name>A0ABS4XX81_9ACTN</name>
<feature type="compositionally biased region" description="Low complexity" evidence="7">
    <location>
        <begin position="1"/>
        <end position="15"/>
    </location>
</feature>
<protein>
    <submittedName>
        <fullName evidence="11">ATP-binding cassette subfamily B protein</fullName>
    </submittedName>
</protein>
<evidence type="ECO:0000259" key="10">
    <source>
        <dbReference type="PROSITE" id="PS50929"/>
    </source>
</evidence>
<dbReference type="SMART" id="SM00382">
    <property type="entry name" value="AAA"/>
    <property type="match status" value="1"/>
</dbReference>
<dbReference type="PANTHER" id="PTHR24221:SF646">
    <property type="entry name" value="HAEMOLYSIN SECRETION ATP-BINDING PROTEIN"/>
    <property type="match status" value="1"/>
</dbReference>
<dbReference type="InterPro" id="IPR003439">
    <property type="entry name" value="ABC_transporter-like_ATP-bd"/>
</dbReference>
<keyword evidence="12" id="KW-1185">Reference proteome</keyword>
<dbReference type="PANTHER" id="PTHR24221">
    <property type="entry name" value="ATP-BINDING CASSETTE SUB-FAMILY B"/>
    <property type="match status" value="1"/>
</dbReference>
<dbReference type="RefSeq" id="WP_307841859.1">
    <property type="nucleotide sequence ID" value="NZ_JAGIOH010000001.1"/>
</dbReference>
<evidence type="ECO:0000256" key="7">
    <source>
        <dbReference type="SAM" id="MobiDB-lite"/>
    </source>
</evidence>
<dbReference type="Gene3D" id="3.40.50.300">
    <property type="entry name" value="P-loop containing nucleotide triphosphate hydrolases"/>
    <property type="match status" value="1"/>
</dbReference>
<organism evidence="11 12">
    <name type="scientific">Streptomyces syringium</name>
    <dbReference type="NCBI Taxonomy" id="76729"/>
    <lineage>
        <taxon>Bacteria</taxon>
        <taxon>Bacillati</taxon>
        <taxon>Actinomycetota</taxon>
        <taxon>Actinomycetes</taxon>
        <taxon>Kitasatosporales</taxon>
        <taxon>Streptomycetaceae</taxon>
        <taxon>Streptomyces</taxon>
    </lineage>
</organism>
<dbReference type="GO" id="GO:0005524">
    <property type="term" value="F:ATP binding"/>
    <property type="evidence" value="ECO:0007669"/>
    <property type="project" value="UniProtKB-KW"/>
</dbReference>
<evidence type="ECO:0000256" key="4">
    <source>
        <dbReference type="ARBA" id="ARBA00022840"/>
    </source>
</evidence>
<dbReference type="InterPro" id="IPR011527">
    <property type="entry name" value="ABC1_TM_dom"/>
</dbReference>
<feature type="transmembrane region" description="Helical" evidence="8">
    <location>
        <begin position="190"/>
        <end position="211"/>
    </location>
</feature>
<feature type="transmembrane region" description="Helical" evidence="8">
    <location>
        <begin position="75"/>
        <end position="95"/>
    </location>
</feature>
<dbReference type="EMBL" id="JAGIOH010000001">
    <property type="protein sequence ID" value="MBP2400980.1"/>
    <property type="molecule type" value="Genomic_DNA"/>
</dbReference>
<accession>A0ABS4XX81</accession>
<feature type="region of interest" description="Disordered" evidence="7">
    <location>
        <begin position="1"/>
        <end position="24"/>
    </location>
</feature>
<feature type="domain" description="ABC transporter" evidence="9">
    <location>
        <begin position="397"/>
        <end position="641"/>
    </location>
</feature>
<evidence type="ECO:0000313" key="12">
    <source>
        <dbReference type="Proteomes" id="UP001519291"/>
    </source>
</evidence>
<comment type="subcellular location">
    <subcellularLocation>
        <location evidence="1">Cell membrane</location>
        <topology evidence="1">Multi-pass membrane protein</topology>
    </subcellularLocation>
</comment>
<dbReference type="Proteomes" id="UP001519291">
    <property type="component" value="Unassembled WGS sequence"/>
</dbReference>
<dbReference type="InterPro" id="IPR027417">
    <property type="entry name" value="P-loop_NTPase"/>
</dbReference>
<dbReference type="Pfam" id="PF00005">
    <property type="entry name" value="ABC_tran"/>
    <property type="match status" value="1"/>
</dbReference>
<keyword evidence="2 8" id="KW-0812">Transmembrane</keyword>
<evidence type="ECO:0000256" key="5">
    <source>
        <dbReference type="ARBA" id="ARBA00022989"/>
    </source>
</evidence>
<dbReference type="SUPFAM" id="SSF90123">
    <property type="entry name" value="ABC transporter transmembrane region"/>
    <property type="match status" value="1"/>
</dbReference>